<dbReference type="EMBL" id="CP003057">
    <property type="protein sequence ID" value="AEQ95454.1"/>
    <property type="molecule type" value="Genomic_DNA"/>
</dbReference>
<dbReference type="SUPFAM" id="SSF51430">
    <property type="entry name" value="NAD(P)-linked oxidoreductase"/>
    <property type="match status" value="1"/>
</dbReference>
<dbReference type="KEGG" id="xor:XOC_1266"/>
<dbReference type="Gene3D" id="3.20.20.100">
    <property type="entry name" value="NADP-dependent oxidoreductase domain"/>
    <property type="match status" value="1"/>
</dbReference>
<evidence type="ECO:0000313" key="2">
    <source>
        <dbReference type="Proteomes" id="UP000008851"/>
    </source>
</evidence>
<accession>G7TH66</accession>
<name>G7TH66_XANOB</name>
<dbReference type="PANTHER" id="PTHR43638:SF3">
    <property type="entry name" value="ALDEHYDE REDUCTASE"/>
    <property type="match status" value="1"/>
</dbReference>
<reference evidence="1 2" key="1">
    <citation type="journal article" date="2011" name="J. Bacteriol.">
        <title>Two new complete genome sequences offer insight into host and tissue specificity of plant pathogenic Xanthomonas spp.</title>
        <authorList>
            <person name="Bogdanove A.J."/>
            <person name="Koebnik R."/>
            <person name="Lu H."/>
            <person name="Furutani A."/>
            <person name="Angiuoli S.V."/>
            <person name="Patil P.B."/>
            <person name="Van Sluys M.A."/>
            <person name="Ryan R.P."/>
            <person name="Meyer D.F."/>
            <person name="Han S.W."/>
            <person name="Aparna G."/>
            <person name="Rajaram M."/>
            <person name="Delcher A.L."/>
            <person name="Phillippy A.M."/>
            <person name="Puiu D."/>
            <person name="Schatz M.C."/>
            <person name="Shumway M."/>
            <person name="Sommer D.D."/>
            <person name="Trapnell C."/>
            <person name="Benahmed F."/>
            <person name="Dimitrov G."/>
            <person name="Madupu R."/>
            <person name="Radune D."/>
            <person name="Sullivan S."/>
            <person name="Jha G."/>
            <person name="Ishihara H."/>
            <person name="Lee S.W."/>
            <person name="Pandey A."/>
            <person name="Sharma V."/>
            <person name="Sriariyanun M."/>
            <person name="Szurek B."/>
            <person name="Vera-Cruz C.M."/>
            <person name="Dorman K.S."/>
            <person name="Ronald P.C."/>
            <person name="Verdier V."/>
            <person name="Dow J.M."/>
            <person name="Sonti R.V."/>
            <person name="Tsuge S."/>
            <person name="Brendel V.P."/>
            <person name="Rabinowicz P.D."/>
            <person name="Leach J.E."/>
            <person name="White F.F."/>
            <person name="Salzberg S.L."/>
        </authorList>
    </citation>
    <scope>NUCLEOTIDE SEQUENCE [LARGE SCALE GENOMIC DNA]</scope>
    <source>
        <strain evidence="1 2">BLS256</strain>
    </source>
</reference>
<dbReference type="AlphaFoldDB" id="G7TH66"/>
<dbReference type="eggNOG" id="COG0656">
    <property type="taxonomic scope" value="Bacteria"/>
</dbReference>
<proteinExistence type="predicted"/>
<dbReference type="PANTHER" id="PTHR43638">
    <property type="entry name" value="OXIDOREDUCTASE, ALDO/KETO REDUCTASE FAMILY PROTEIN"/>
    <property type="match status" value="1"/>
</dbReference>
<gene>
    <name evidence="1" type="ORF">XOC_1266</name>
</gene>
<sequence>MALAWAIRSGEVIAIPESGTAAHVRANAAACGLQLDARNLAELDRAFPAPTRKQPLDLL</sequence>
<evidence type="ECO:0000313" key="1">
    <source>
        <dbReference type="EMBL" id="AEQ95454.1"/>
    </source>
</evidence>
<dbReference type="InterPro" id="IPR036812">
    <property type="entry name" value="NAD(P)_OxRdtase_dom_sf"/>
</dbReference>
<evidence type="ECO:0008006" key="3">
    <source>
        <dbReference type="Google" id="ProtNLM"/>
    </source>
</evidence>
<dbReference type="HOGENOM" id="CLU_2995644_0_0_6"/>
<organism evidence="1 2">
    <name type="scientific">Xanthomonas oryzae pv. oryzicola (strain BLS256)</name>
    <dbReference type="NCBI Taxonomy" id="383407"/>
    <lineage>
        <taxon>Bacteria</taxon>
        <taxon>Pseudomonadati</taxon>
        <taxon>Pseudomonadota</taxon>
        <taxon>Gammaproteobacteria</taxon>
        <taxon>Lysobacterales</taxon>
        <taxon>Lysobacteraceae</taxon>
        <taxon>Xanthomonas</taxon>
    </lineage>
</organism>
<dbReference type="Proteomes" id="UP000008851">
    <property type="component" value="Chromosome"/>
</dbReference>
<protein>
    <recommendedName>
        <fullName evidence="3">Oxidoreductase</fullName>
    </recommendedName>
</protein>